<protein>
    <submittedName>
        <fullName evidence="1">TetR/AcrR family transcriptional regulator</fullName>
    </submittedName>
</protein>
<organism evidence="1 2">
    <name type="scientific">Taklimakanibacter albus</name>
    <dbReference type="NCBI Taxonomy" id="2800327"/>
    <lineage>
        <taxon>Bacteria</taxon>
        <taxon>Pseudomonadati</taxon>
        <taxon>Pseudomonadota</taxon>
        <taxon>Alphaproteobacteria</taxon>
        <taxon>Hyphomicrobiales</taxon>
        <taxon>Aestuariivirgaceae</taxon>
        <taxon>Taklimakanibacter</taxon>
    </lineage>
</organism>
<comment type="caution">
    <text evidence="1">The sequence shown here is derived from an EMBL/GenBank/DDBJ whole genome shotgun (WGS) entry which is preliminary data.</text>
</comment>
<gene>
    <name evidence="1" type="ORF">JHL16_10765</name>
</gene>
<evidence type="ECO:0000313" key="1">
    <source>
        <dbReference type="EMBL" id="MBK1866836.1"/>
    </source>
</evidence>
<reference evidence="1" key="1">
    <citation type="submission" date="2021-01" db="EMBL/GenBank/DDBJ databases">
        <authorList>
            <person name="Sun Q."/>
        </authorList>
    </citation>
    <scope>NUCLEOTIDE SEQUENCE</scope>
    <source>
        <strain evidence="1">YIM B02566</strain>
    </source>
</reference>
<dbReference type="EMBL" id="JAENHL010000006">
    <property type="protein sequence ID" value="MBK1866836.1"/>
    <property type="molecule type" value="Genomic_DNA"/>
</dbReference>
<keyword evidence="2" id="KW-1185">Reference proteome</keyword>
<evidence type="ECO:0000313" key="2">
    <source>
        <dbReference type="Proteomes" id="UP000616151"/>
    </source>
</evidence>
<name>A0ACC5R2F7_9HYPH</name>
<sequence>MARPRSFDPARTLSTAMMVFWERGYFNTSIDDLVAATGVSRYGLYDVYENKHGLFLAALDHYHETVFRALLAPVEKVGASVGEIRQYFDVVLGYAGKSDGGRLGCLMCNSASEVAPFDAAVAERVKRFRDVAGKAFRRALGTAREKGEIGAEIDITRHADFLTAALQTVWVLARSGAGRKAISHHIEVTLSTLDRD</sequence>
<accession>A0ACC5R2F7</accession>
<proteinExistence type="predicted"/>
<dbReference type="Proteomes" id="UP000616151">
    <property type="component" value="Unassembled WGS sequence"/>
</dbReference>